<feature type="binding site" evidence="9">
    <location>
        <position position="1135"/>
    </location>
    <ligand>
        <name>ATP</name>
        <dbReference type="ChEBI" id="CHEBI:30616"/>
    </ligand>
</feature>
<dbReference type="InterPro" id="IPR000719">
    <property type="entry name" value="Prot_kinase_dom"/>
</dbReference>
<feature type="compositionally biased region" description="Basic and acidic residues" evidence="10">
    <location>
        <begin position="559"/>
        <end position="572"/>
    </location>
</feature>
<feature type="compositionally biased region" description="Low complexity" evidence="10">
    <location>
        <begin position="87"/>
        <end position="96"/>
    </location>
</feature>
<dbReference type="STRING" id="1257118.L8GQM5"/>
<organism evidence="12 13">
    <name type="scientific">Acanthamoeba castellanii (strain ATCC 30010 / Neff)</name>
    <dbReference type="NCBI Taxonomy" id="1257118"/>
    <lineage>
        <taxon>Eukaryota</taxon>
        <taxon>Amoebozoa</taxon>
        <taxon>Discosea</taxon>
        <taxon>Longamoebia</taxon>
        <taxon>Centramoebida</taxon>
        <taxon>Acanthamoebidae</taxon>
        <taxon>Acanthamoeba</taxon>
    </lineage>
</organism>
<dbReference type="SMART" id="SM00220">
    <property type="entry name" value="S_TKc"/>
    <property type="match status" value="1"/>
</dbReference>
<name>L8GQM5_ACACF</name>
<dbReference type="PROSITE" id="PS50011">
    <property type="entry name" value="PROTEIN_KINASE_DOM"/>
    <property type="match status" value="1"/>
</dbReference>
<dbReference type="Gene3D" id="1.25.40.20">
    <property type="entry name" value="Ankyrin repeat-containing domain"/>
    <property type="match status" value="2"/>
</dbReference>
<feature type="repeat" description="ANK" evidence="8">
    <location>
        <begin position="917"/>
        <end position="949"/>
    </location>
</feature>
<dbReference type="OrthoDB" id="10261027at2759"/>
<dbReference type="InterPro" id="IPR011009">
    <property type="entry name" value="Kinase-like_dom_sf"/>
</dbReference>
<dbReference type="VEuPathDB" id="AmoebaDB:ACA1_381530"/>
<dbReference type="GO" id="GO:0004674">
    <property type="term" value="F:protein serine/threonine kinase activity"/>
    <property type="evidence" value="ECO:0007669"/>
    <property type="project" value="UniProtKB-EC"/>
</dbReference>
<proteinExistence type="inferred from homology"/>
<keyword evidence="5 9" id="KW-0067">ATP-binding</keyword>
<dbReference type="PANTHER" id="PTHR44329:SF288">
    <property type="entry name" value="MITOGEN-ACTIVATED PROTEIN KINASE KINASE KINASE 20"/>
    <property type="match status" value="1"/>
</dbReference>
<dbReference type="Gene3D" id="1.10.510.10">
    <property type="entry name" value="Transferase(Phosphotransferase) domain 1"/>
    <property type="match status" value="1"/>
</dbReference>
<dbReference type="InterPro" id="IPR036770">
    <property type="entry name" value="Ankyrin_rpt-contain_sf"/>
</dbReference>
<dbReference type="OMA" id="HEGLACE"/>
<dbReference type="InterPro" id="IPR051681">
    <property type="entry name" value="Ser/Thr_Kinases-Pseudokinases"/>
</dbReference>
<evidence type="ECO:0000256" key="4">
    <source>
        <dbReference type="ARBA" id="ARBA00022777"/>
    </source>
</evidence>
<feature type="region of interest" description="Disordered" evidence="10">
    <location>
        <begin position="117"/>
        <end position="255"/>
    </location>
</feature>
<dbReference type="Proteomes" id="UP000011083">
    <property type="component" value="Unassembled WGS sequence"/>
</dbReference>
<dbReference type="Pfam" id="PF00069">
    <property type="entry name" value="Pkinase"/>
    <property type="match status" value="1"/>
</dbReference>
<comment type="similarity">
    <text evidence="1">Belongs to the protein kinase superfamily. TKL Ser/Thr protein kinase family.</text>
</comment>
<evidence type="ECO:0000313" key="12">
    <source>
        <dbReference type="EMBL" id="ELR14436.1"/>
    </source>
</evidence>
<feature type="repeat" description="ANK" evidence="8">
    <location>
        <begin position="839"/>
        <end position="875"/>
    </location>
</feature>
<dbReference type="EMBL" id="KB008053">
    <property type="protein sequence ID" value="ELR14436.1"/>
    <property type="molecule type" value="Genomic_DNA"/>
</dbReference>
<evidence type="ECO:0000256" key="6">
    <source>
        <dbReference type="ARBA" id="ARBA00047899"/>
    </source>
</evidence>
<reference evidence="12 13" key="1">
    <citation type="journal article" date="2013" name="Genome Biol.">
        <title>Genome of Acanthamoeba castellanii highlights extensive lateral gene transfer and early evolution of tyrosine kinase signaling.</title>
        <authorList>
            <person name="Clarke M."/>
            <person name="Lohan A.J."/>
            <person name="Liu B."/>
            <person name="Lagkouvardos I."/>
            <person name="Roy S."/>
            <person name="Zafar N."/>
            <person name="Bertelli C."/>
            <person name="Schilde C."/>
            <person name="Kianianmomeni A."/>
            <person name="Burglin T.R."/>
            <person name="Frech C."/>
            <person name="Turcotte B."/>
            <person name="Kopec K.O."/>
            <person name="Synnott J.M."/>
            <person name="Choo C."/>
            <person name="Paponov I."/>
            <person name="Finkler A."/>
            <person name="Soon Heng Tan C."/>
            <person name="Hutchins A.P."/>
            <person name="Weinmeier T."/>
            <person name="Rattei T."/>
            <person name="Chu J.S."/>
            <person name="Gimenez G."/>
            <person name="Irimia M."/>
            <person name="Rigden D.J."/>
            <person name="Fitzpatrick D.A."/>
            <person name="Lorenzo-Morales J."/>
            <person name="Bateman A."/>
            <person name="Chiu C.H."/>
            <person name="Tang P."/>
            <person name="Hegemann P."/>
            <person name="Fromm H."/>
            <person name="Raoult D."/>
            <person name="Greub G."/>
            <person name="Miranda-Saavedra D."/>
            <person name="Chen N."/>
            <person name="Nash P."/>
            <person name="Ginger M.L."/>
            <person name="Horn M."/>
            <person name="Schaap P."/>
            <person name="Caler L."/>
            <person name="Loftus B."/>
        </authorList>
    </citation>
    <scope>NUCLEOTIDE SEQUENCE [LARGE SCALE GENOMIC DNA]</scope>
    <source>
        <strain evidence="12 13">Neff</strain>
    </source>
</reference>
<feature type="compositionally biased region" description="Low complexity" evidence="10">
    <location>
        <begin position="234"/>
        <end position="243"/>
    </location>
</feature>
<evidence type="ECO:0000259" key="11">
    <source>
        <dbReference type="PROSITE" id="PS50011"/>
    </source>
</evidence>
<feature type="repeat" description="ANK" evidence="8">
    <location>
        <begin position="882"/>
        <end position="916"/>
    </location>
</feature>
<protein>
    <submittedName>
        <fullName evidence="12">Protein kinase domain containing protein</fullName>
    </submittedName>
</protein>
<evidence type="ECO:0000256" key="7">
    <source>
        <dbReference type="ARBA" id="ARBA00048679"/>
    </source>
</evidence>
<evidence type="ECO:0000256" key="3">
    <source>
        <dbReference type="ARBA" id="ARBA00022741"/>
    </source>
</evidence>
<keyword evidence="4 12" id="KW-0418">Kinase</keyword>
<evidence type="ECO:0000256" key="9">
    <source>
        <dbReference type="PROSITE-ProRule" id="PRU10141"/>
    </source>
</evidence>
<dbReference type="PRINTS" id="PR01415">
    <property type="entry name" value="ANKYRIN"/>
</dbReference>
<evidence type="ECO:0000256" key="1">
    <source>
        <dbReference type="ARBA" id="ARBA00005843"/>
    </source>
</evidence>
<dbReference type="GO" id="GO:0005524">
    <property type="term" value="F:ATP binding"/>
    <property type="evidence" value="ECO:0007669"/>
    <property type="project" value="UniProtKB-UniRule"/>
</dbReference>
<dbReference type="InterPro" id="IPR002110">
    <property type="entry name" value="Ankyrin_rpt"/>
</dbReference>
<dbReference type="Pfam" id="PF12796">
    <property type="entry name" value="Ank_2"/>
    <property type="match status" value="2"/>
</dbReference>
<comment type="catalytic activity">
    <reaction evidence="7">
        <text>L-seryl-[protein] + ATP = O-phospho-L-seryl-[protein] + ADP + H(+)</text>
        <dbReference type="Rhea" id="RHEA:17989"/>
        <dbReference type="Rhea" id="RHEA-COMP:9863"/>
        <dbReference type="Rhea" id="RHEA-COMP:11604"/>
        <dbReference type="ChEBI" id="CHEBI:15378"/>
        <dbReference type="ChEBI" id="CHEBI:29999"/>
        <dbReference type="ChEBI" id="CHEBI:30616"/>
        <dbReference type="ChEBI" id="CHEBI:83421"/>
        <dbReference type="ChEBI" id="CHEBI:456216"/>
        <dbReference type="EC" id="2.7.11.1"/>
    </reaction>
</comment>
<feature type="region of interest" description="Disordered" evidence="10">
    <location>
        <begin position="1"/>
        <end position="96"/>
    </location>
</feature>
<feature type="compositionally biased region" description="Low complexity" evidence="10">
    <location>
        <begin position="117"/>
        <end position="161"/>
    </location>
</feature>
<sequence>MDLMGGRPPVGSHRDQHRRTASGCGWEPGEEGSAVVERATTANLPPRPSPLHRQTTSSAWTMTSPSTSPSSAAANGLSPQPLRSFRSSSASTPDSLSLADVTNTLHSSDSLTIYTISSSTSSSSSSSSTSSSSTSSTSSSTSSMSSTAPTMPMTEPTETAALAHTPPRAPLTTSTSSSYTADHAPSAAPDPPRAKRRSRMPTITLDPSSPHEGDASDHGLPRPTGCPSPPQPITPTAAAAAATSNHDDEPLPITGAASTVAPASHEGLACEMPAVAAEQSPTGVVTTTAAAAAAAAAGWLRELGSLRDDQERIDLLAEVLAMADAGEPSHALVQHARRRIQSARTCGLSPEKPDKTSAQTAARKRKSPKSTTRSSKSKRRSSSMTCTITTEKTSSEQAALTTSSPEKETVRRQKDTEKEKEKEVKRRNRSKTKKSTEESLTDSPSSGSSGEIAAIASAGEALASNLSREALAATTVGTKRARSGSARLLSKIKIKHTSATFGTSHEGHRTKYDLDDKMEILEHDEDGLSDQEQPKKGYVPAYAPGWSRDTQAVVLESAGSKEPKQPRMERRGSQATSITKSIPALSRPAVVSPASSQNKGLLSRMFGGGGSPSDKMAHTVLSEEATWRAAFARLGEREVLIAAHACSYNGGKGMLYISSEHVGFLERLSEQHASVIKKLWLYEQFIFVQKASNRSVTITTRDGQICFAKFDAGHQEFAYATLHAQFAPYASRTQSFHLAIDERDIQTVRILLRDGETTKQQIKATFNRSETPLASALQANDAEIVKLFLQYYRQEGLDINAPDEQGNTPLHVACLYSRSEVLELLLAYEGIHVTMENEDGNTPLHYFCRSFPSPTCQALLRVLLSLGADPNKPNQTEMWTQSGETPLHKAILNNSVRVLLIECLLDNGADVNSVSKLGESALHYAVRLGRKDVVSRLLCAGADTELRANVDGKTPTEAAVASTHAVIANLLQRVDELLHWLRAVEAQVLMQPLMARDIFLNELGVMDEADFNIMLERIEANNNVVIPDKTKLREAWAVLKDRKMKELTKAEAMQLAEKLQSRDVAKFKHSIHKVIGEARQGRPNPRRLSATVDALYNDDHWIIRHPDLEFTQILGDGTSGKVYRGLYKGMDVAIKVLYKSAQKEAFFEDTSPEIVRFYGVCLEPAVCLVMEFCERGSLHGVLKDEKTDMSWEMAISFIQATVRGIHLLHTSQPQVLHRDLKTLNLLVTHDWQIKVADFGLARANTNDNQSTLARLCGTLFYCAPELLFGEASYTTKADIYSLGIVLWEIIAR</sequence>
<dbReference type="SUPFAM" id="SSF48403">
    <property type="entry name" value="Ankyrin repeat"/>
    <property type="match status" value="1"/>
</dbReference>
<feature type="compositionally biased region" description="Polar residues" evidence="10">
    <location>
        <begin position="384"/>
        <end position="404"/>
    </location>
</feature>
<dbReference type="SMART" id="SM00248">
    <property type="entry name" value="ANK"/>
    <property type="match status" value="7"/>
</dbReference>
<feature type="repeat" description="ANK" evidence="8">
    <location>
        <begin position="805"/>
        <end position="826"/>
    </location>
</feature>
<feature type="region of interest" description="Disordered" evidence="10">
    <location>
        <begin position="557"/>
        <end position="578"/>
    </location>
</feature>
<evidence type="ECO:0000313" key="13">
    <source>
        <dbReference type="Proteomes" id="UP000011083"/>
    </source>
</evidence>
<dbReference type="PROSITE" id="PS50297">
    <property type="entry name" value="ANK_REP_REGION"/>
    <property type="match status" value="4"/>
</dbReference>
<feature type="compositionally biased region" description="Basic and acidic residues" evidence="10">
    <location>
        <begin position="405"/>
        <end position="424"/>
    </location>
</feature>
<dbReference type="KEGG" id="acan:ACA1_381530"/>
<dbReference type="PROSITE" id="PS00108">
    <property type="entry name" value="PROTEIN_KINASE_ST"/>
    <property type="match status" value="1"/>
</dbReference>
<feature type="region of interest" description="Disordered" evidence="10">
    <location>
        <begin position="343"/>
        <end position="450"/>
    </location>
</feature>
<keyword evidence="3 9" id="KW-0547">Nucleotide-binding</keyword>
<keyword evidence="8" id="KW-0040">ANK repeat</keyword>
<keyword evidence="2" id="KW-0808">Transferase</keyword>
<feature type="compositionally biased region" description="Pro residues" evidence="10">
    <location>
        <begin position="224"/>
        <end position="233"/>
    </location>
</feature>
<dbReference type="SUPFAM" id="SSF56112">
    <property type="entry name" value="Protein kinase-like (PK-like)"/>
    <property type="match status" value="1"/>
</dbReference>
<comment type="catalytic activity">
    <reaction evidence="6">
        <text>L-threonyl-[protein] + ATP = O-phospho-L-threonyl-[protein] + ADP + H(+)</text>
        <dbReference type="Rhea" id="RHEA:46608"/>
        <dbReference type="Rhea" id="RHEA-COMP:11060"/>
        <dbReference type="Rhea" id="RHEA-COMP:11605"/>
        <dbReference type="ChEBI" id="CHEBI:15378"/>
        <dbReference type="ChEBI" id="CHEBI:30013"/>
        <dbReference type="ChEBI" id="CHEBI:30616"/>
        <dbReference type="ChEBI" id="CHEBI:61977"/>
        <dbReference type="ChEBI" id="CHEBI:456216"/>
        <dbReference type="EC" id="2.7.11.1"/>
    </reaction>
</comment>
<dbReference type="GeneID" id="14915017"/>
<dbReference type="InterPro" id="IPR017441">
    <property type="entry name" value="Protein_kinase_ATP_BS"/>
</dbReference>
<dbReference type="PROSITE" id="PS00107">
    <property type="entry name" value="PROTEIN_KINASE_ATP"/>
    <property type="match status" value="1"/>
</dbReference>
<gene>
    <name evidence="12" type="ORF">ACA1_381530</name>
</gene>
<evidence type="ECO:0000256" key="8">
    <source>
        <dbReference type="PROSITE-ProRule" id="PRU00023"/>
    </source>
</evidence>
<dbReference type="PANTHER" id="PTHR44329">
    <property type="entry name" value="SERINE/THREONINE-PROTEIN KINASE TNNI3K-RELATED"/>
    <property type="match status" value="1"/>
</dbReference>
<keyword evidence="13" id="KW-1185">Reference proteome</keyword>
<evidence type="ECO:0000256" key="5">
    <source>
        <dbReference type="ARBA" id="ARBA00022840"/>
    </source>
</evidence>
<dbReference type="PROSITE" id="PS50088">
    <property type="entry name" value="ANK_REPEAT"/>
    <property type="match status" value="4"/>
</dbReference>
<evidence type="ECO:0000256" key="10">
    <source>
        <dbReference type="SAM" id="MobiDB-lite"/>
    </source>
</evidence>
<feature type="domain" description="Protein kinase" evidence="11">
    <location>
        <begin position="1108"/>
        <end position="1292"/>
    </location>
</feature>
<dbReference type="RefSeq" id="XP_004336449.1">
    <property type="nucleotide sequence ID" value="XM_004336401.1"/>
</dbReference>
<feature type="compositionally biased region" description="Polar residues" evidence="10">
    <location>
        <begin position="171"/>
        <end position="180"/>
    </location>
</feature>
<accession>L8GQM5</accession>
<feature type="compositionally biased region" description="Low complexity" evidence="10">
    <location>
        <begin position="55"/>
        <end position="74"/>
    </location>
</feature>
<feature type="compositionally biased region" description="Basic and acidic residues" evidence="10">
    <location>
        <begin position="209"/>
        <end position="220"/>
    </location>
</feature>
<evidence type="ECO:0000256" key="2">
    <source>
        <dbReference type="ARBA" id="ARBA00022679"/>
    </source>
</evidence>
<dbReference type="InterPro" id="IPR008271">
    <property type="entry name" value="Ser/Thr_kinase_AS"/>
</dbReference>